<keyword evidence="10" id="KW-1185">Reference proteome</keyword>
<dbReference type="InterPro" id="IPR027417">
    <property type="entry name" value="P-loop_NTPase"/>
</dbReference>
<feature type="domain" description="NB-ARC" evidence="6">
    <location>
        <begin position="191"/>
        <end position="247"/>
    </location>
</feature>
<evidence type="ECO:0000256" key="2">
    <source>
        <dbReference type="ARBA" id="ARBA00022737"/>
    </source>
</evidence>
<reference evidence="9" key="1">
    <citation type="submission" date="2019-09" db="EMBL/GenBank/DDBJ databases">
        <title>Draft genome information of white flower Hibiscus syriacus.</title>
        <authorList>
            <person name="Kim Y.-M."/>
        </authorList>
    </citation>
    <scope>NUCLEOTIDE SEQUENCE [LARGE SCALE GENOMIC DNA]</scope>
    <source>
        <strain evidence="9">YM2019G1</strain>
    </source>
</reference>
<protein>
    <recommendedName>
        <fullName evidence="11">Disease resistance RPP13-like protein 1</fullName>
    </recommendedName>
</protein>
<dbReference type="GO" id="GO:0051707">
    <property type="term" value="P:response to other organism"/>
    <property type="evidence" value="ECO:0007669"/>
    <property type="project" value="UniProtKB-ARBA"/>
</dbReference>
<keyword evidence="1" id="KW-0433">Leucine-rich repeat</keyword>
<evidence type="ECO:0000256" key="4">
    <source>
        <dbReference type="ARBA" id="ARBA00022821"/>
    </source>
</evidence>
<dbReference type="Proteomes" id="UP000436088">
    <property type="component" value="Unassembled WGS sequence"/>
</dbReference>
<dbReference type="PANTHER" id="PTHR36766:SF51">
    <property type="entry name" value="DISEASE RESISTANCE RPP13-LIKE PROTEIN 1"/>
    <property type="match status" value="1"/>
</dbReference>
<keyword evidence="5" id="KW-0067">ATP-binding</keyword>
<accession>A0A6A3ANL9</accession>
<dbReference type="PRINTS" id="PR00364">
    <property type="entry name" value="DISEASERSIST"/>
</dbReference>
<gene>
    <name evidence="9" type="ORF">F3Y22_tig00110403pilonHSYRG00202</name>
</gene>
<keyword evidence="3" id="KW-0547">Nucleotide-binding</keyword>
<keyword evidence="2" id="KW-0677">Repeat</keyword>
<evidence type="ECO:0000259" key="7">
    <source>
        <dbReference type="Pfam" id="PF18052"/>
    </source>
</evidence>
<evidence type="ECO:0008006" key="11">
    <source>
        <dbReference type="Google" id="ProtNLM"/>
    </source>
</evidence>
<evidence type="ECO:0000259" key="8">
    <source>
        <dbReference type="Pfam" id="PF25019"/>
    </source>
</evidence>
<evidence type="ECO:0000256" key="3">
    <source>
        <dbReference type="ARBA" id="ARBA00022741"/>
    </source>
</evidence>
<dbReference type="InterPro" id="IPR032675">
    <property type="entry name" value="LRR_dom_sf"/>
</dbReference>
<comment type="caution">
    <text evidence="9">The sequence shown here is derived from an EMBL/GenBank/DDBJ whole genome shotgun (WGS) entry which is preliminary data.</text>
</comment>
<dbReference type="GO" id="GO:0043531">
    <property type="term" value="F:ADP binding"/>
    <property type="evidence" value="ECO:0007669"/>
    <property type="project" value="InterPro"/>
</dbReference>
<dbReference type="SUPFAM" id="SSF52540">
    <property type="entry name" value="P-loop containing nucleoside triphosphate hydrolases"/>
    <property type="match status" value="1"/>
</dbReference>
<dbReference type="GO" id="GO:0006952">
    <property type="term" value="P:defense response"/>
    <property type="evidence" value="ECO:0007669"/>
    <property type="project" value="UniProtKB-KW"/>
</dbReference>
<dbReference type="AlphaFoldDB" id="A0A6A3ANL9"/>
<evidence type="ECO:0000256" key="1">
    <source>
        <dbReference type="ARBA" id="ARBA00022614"/>
    </source>
</evidence>
<feature type="domain" description="R13L1/DRL21-like LRR repeat region" evidence="8">
    <location>
        <begin position="474"/>
        <end position="600"/>
    </location>
</feature>
<dbReference type="EMBL" id="VEPZ02000972">
    <property type="protein sequence ID" value="KAE8706211.1"/>
    <property type="molecule type" value="Genomic_DNA"/>
</dbReference>
<dbReference type="GO" id="GO:0005524">
    <property type="term" value="F:ATP binding"/>
    <property type="evidence" value="ECO:0007669"/>
    <property type="project" value="UniProtKB-KW"/>
</dbReference>
<dbReference type="SUPFAM" id="SSF52047">
    <property type="entry name" value="RNI-like"/>
    <property type="match status" value="1"/>
</dbReference>
<sequence length="872" mass="98511">MAFIGEAALSKLLELLLGKSIDAALNFVADHKQVYDQLKEWKSIVRYQSSAEPRRGEADQGQGVKSWLEDLQDLAYDADDILDDFAYEQLRLNLHKTQAQASTSMVRKLLPTCCTGTDFTPSSFLFKNDMIPKMKGLTARLNSLVTRRSSLGLSEMLPRAASSERKKPARLQPTYLMDGAVEYVGRDNKKREMLDLLKTNSSNGVSVLSIVSMGGMGKTTLAQLVYNDASIEKSFDHRAWICVSDDFDALKEKLSGKRVLLVSDDLWNESYDDWTILRSPFGAMTKIIVTTRLQNVSSIVDLMKAFHLDKLSQDECLSIFCQHALRARNFDGHLQFKQVGENIVSRCNGLPLAAKAIGSFLRTTRILMNGKEYMRISSKDESRYVMHNLINDLAQLVAGDIFCRLEDNKQHMVSYHSSHSSYIAGEYGTVKMFEAFDQEISLQCYMLQELPSKMGNLFNLHCLDIRGEGDGHRIGELKNLSNLRGDFCFLGLENVNGEDAWEARLNEKSGINTLVLRWSRDFQKPIRKNEVEERVLDSLRPQEKLEQLDIKNFGIAKFPTWITDSSFKNLSSLELRNCKNCKSLPLVGRLSSLKDLSIGGLDEVHKIENLSFDSLPNWEEWDACEDDEQVSNIAAKRKMLRFANSTNFGANDSNLPPKVLHAFLTRMELINCEGDVCNPLQHLRIQNCPKLCNPKLPKMLKKLEIWGCPVLECIAQDFHETTDLEVLEFWGAKNITSLPRGLDKLGHLQKISLSYCSNLVGAPKIYCSLVEWGFHRLTYLQNPSIGCLNVVSFPEERTGMMLPPSLISIHISNFINLEFMCSRGFQNLTSLEQLKNQRMSKAHISSGKGHASLAWDAIYLGLSVAKTRVHQP</sequence>
<dbReference type="Pfam" id="PF18052">
    <property type="entry name" value="Rx_N"/>
    <property type="match status" value="1"/>
</dbReference>
<feature type="domain" description="NB-ARC" evidence="6">
    <location>
        <begin position="249"/>
        <end position="327"/>
    </location>
</feature>
<dbReference type="Gene3D" id="1.10.8.430">
    <property type="entry name" value="Helical domain of apoptotic protease-activating factors"/>
    <property type="match status" value="1"/>
</dbReference>
<proteinExistence type="predicted"/>
<dbReference type="Pfam" id="PF25019">
    <property type="entry name" value="LRR_R13L1-DRL21"/>
    <property type="match status" value="1"/>
</dbReference>
<dbReference type="Gene3D" id="3.80.10.10">
    <property type="entry name" value="Ribonuclease Inhibitor"/>
    <property type="match status" value="2"/>
</dbReference>
<evidence type="ECO:0000313" key="9">
    <source>
        <dbReference type="EMBL" id="KAE8706211.1"/>
    </source>
</evidence>
<dbReference type="PANTHER" id="PTHR36766">
    <property type="entry name" value="PLANT BROAD-SPECTRUM MILDEW RESISTANCE PROTEIN RPW8"/>
    <property type="match status" value="1"/>
</dbReference>
<organism evidence="9 10">
    <name type="scientific">Hibiscus syriacus</name>
    <name type="common">Rose of Sharon</name>
    <dbReference type="NCBI Taxonomy" id="106335"/>
    <lineage>
        <taxon>Eukaryota</taxon>
        <taxon>Viridiplantae</taxon>
        <taxon>Streptophyta</taxon>
        <taxon>Embryophyta</taxon>
        <taxon>Tracheophyta</taxon>
        <taxon>Spermatophyta</taxon>
        <taxon>Magnoliopsida</taxon>
        <taxon>eudicotyledons</taxon>
        <taxon>Gunneridae</taxon>
        <taxon>Pentapetalae</taxon>
        <taxon>rosids</taxon>
        <taxon>malvids</taxon>
        <taxon>Malvales</taxon>
        <taxon>Malvaceae</taxon>
        <taxon>Malvoideae</taxon>
        <taxon>Hibiscus</taxon>
    </lineage>
</organism>
<evidence type="ECO:0000313" key="10">
    <source>
        <dbReference type="Proteomes" id="UP000436088"/>
    </source>
</evidence>
<dbReference type="Pfam" id="PF00931">
    <property type="entry name" value="NB-ARC"/>
    <property type="match status" value="2"/>
</dbReference>
<dbReference type="Gene3D" id="3.40.50.300">
    <property type="entry name" value="P-loop containing nucleotide triphosphate hydrolases"/>
    <property type="match status" value="2"/>
</dbReference>
<evidence type="ECO:0000259" key="6">
    <source>
        <dbReference type="Pfam" id="PF00931"/>
    </source>
</evidence>
<dbReference type="InterPro" id="IPR042197">
    <property type="entry name" value="Apaf_helical"/>
</dbReference>
<name>A0A6A3ANL9_HIBSY</name>
<dbReference type="InterPro" id="IPR041118">
    <property type="entry name" value="Rx_N"/>
</dbReference>
<feature type="domain" description="Disease resistance N-terminal" evidence="7">
    <location>
        <begin position="8"/>
        <end position="95"/>
    </location>
</feature>
<evidence type="ECO:0000256" key="5">
    <source>
        <dbReference type="ARBA" id="ARBA00022840"/>
    </source>
</evidence>
<dbReference type="InterPro" id="IPR002182">
    <property type="entry name" value="NB-ARC"/>
</dbReference>
<keyword evidence="4" id="KW-0611">Plant defense</keyword>
<dbReference type="Gene3D" id="1.20.5.4130">
    <property type="match status" value="1"/>
</dbReference>
<dbReference type="InterPro" id="IPR056789">
    <property type="entry name" value="LRR_R13L1-DRL21"/>
</dbReference>